<keyword evidence="1" id="KW-0812">Transmembrane</keyword>
<keyword evidence="1" id="KW-1133">Transmembrane helix</keyword>
<keyword evidence="1" id="KW-0472">Membrane</keyword>
<protein>
    <submittedName>
        <fullName evidence="3">Uncharacterized protein</fullName>
    </submittedName>
</protein>
<dbReference type="Proteomes" id="UP000291084">
    <property type="component" value="Chromosome 8"/>
</dbReference>
<dbReference type="EMBL" id="AP015041">
    <property type="protein sequence ID" value="BAT94468.1"/>
    <property type="molecule type" value="Genomic_DNA"/>
</dbReference>
<feature type="transmembrane region" description="Helical" evidence="1">
    <location>
        <begin position="49"/>
        <end position="73"/>
    </location>
</feature>
<keyword evidence="4" id="KW-1185">Reference proteome</keyword>
<dbReference type="AlphaFoldDB" id="A0A0S3SNP3"/>
<gene>
    <name evidence="3" type="primary">Vigan.08G107500</name>
    <name evidence="3" type="ORF">VIGAN_08107500</name>
</gene>
<sequence length="83" mass="9546">MPVSPSKTTLFMIIFSFHTLLSVSPSTTMNIQSFSEPYLSLSLSLFSTLLQSLSSYTLLFLTFTFYYFCNFSAENRNSEKKNR</sequence>
<feature type="chain" id="PRO_5006618376" evidence="2">
    <location>
        <begin position="23"/>
        <end position="83"/>
    </location>
</feature>
<evidence type="ECO:0000313" key="4">
    <source>
        <dbReference type="Proteomes" id="UP000291084"/>
    </source>
</evidence>
<evidence type="ECO:0000313" key="3">
    <source>
        <dbReference type="EMBL" id="BAT94468.1"/>
    </source>
</evidence>
<keyword evidence="2" id="KW-0732">Signal</keyword>
<feature type="signal peptide" evidence="2">
    <location>
        <begin position="1"/>
        <end position="22"/>
    </location>
</feature>
<reference evidence="3 4" key="1">
    <citation type="journal article" date="2015" name="Sci. Rep.">
        <title>The power of single molecule real-time sequencing technology in the de novo assembly of a eukaryotic genome.</title>
        <authorList>
            <person name="Sakai H."/>
            <person name="Naito K."/>
            <person name="Ogiso-Tanaka E."/>
            <person name="Takahashi Y."/>
            <person name="Iseki K."/>
            <person name="Muto C."/>
            <person name="Satou K."/>
            <person name="Teruya K."/>
            <person name="Shiroma A."/>
            <person name="Shimoji M."/>
            <person name="Hirano T."/>
            <person name="Itoh T."/>
            <person name="Kaga A."/>
            <person name="Tomooka N."/>
        </authorList>
    </citation>
    <scope>NUCLEOTIDE SEQUENCE [LARGE SCALE GENOMIC DNA]</scope>
    <source>
        <strain evidence="4">cv. Shumari</strain>
    </source>
</reference>
<organism evidence="3 4">
    <name type="scientific">Vigna angularis var. angularis</name>
    <dbReference type="NCBI Taxonomy" id="157739"/>
    <lineage>
        <taxon>Eukaryota</taxon>
        <taxon>Viridiplantae</taxon>
        <taxon>Streptophyta</taxon>
        <taxon>Embryophyta</taxon>
        <taxon>Tracheophyta</taxon>
        <taxon>Spermatophyta</taxon>
        <taxon>Magnoliopsida</taxon>
        <taxon>eudicotyledons</taxon>
        <taxon>Gunneridae</taxon>
        <taxon>Pentapetalae</taxon>
        <taxon>rosids</taxon>
        <taxon>fabids</taxon>
        <taxon>Fabales</taxon>
        <taxon>Fabaceae</taxon>
        <taxon>Papilionoideae</taxon>
        <taxon>50 kb inversion clade</taxon>
        <taxon>NPAAA clade</taxon>
        <taxon>indigoferoid/millettioid clade</taxon>
        <taxon>Phaseoleae</taxon>
        <taxon>Vigna</taxon>
    </lineage>
</organism>
<name>A0A0S3SNP3_PHAAN</name>
<accession>A0A0S3SNP3</accession>
<evidence type="ECO:0000256" key="1">
    <source>
        <dbReference type="SAM" id="Phobius"/>
    </source>
</evidence>
<proteinExistence type="predicted"/>
<evidence type="ECO:0000256" key="2">
    <source>
        <dbReference type="SAM" id="SignalP"/>
    </source>
</evidence>